<protein>
    <submittedName>
        <fullName evidence="2">Uncharacterized protein</fullName>
    </submittedName>
</protein>
<dbReference type="STRING" id="37001.A0A1A9W967"/>
<accession>A0A1A9W967</accession>
<organism evidence="2 3">
    <name type="scientific">Glossina brevipalpis</name>
    <dbReference type="NCBI Taxonomy" id="37001"/>
    <lineage>
        <taxon>Eukaryota</taxon>
        <taxon>Metazoa</taxon>
        <taxon>Ecdysozoa</taxon>
        <taxon>Arthropoda</taxon>
        <taxon>Hexapoda</taxon>
        <taxon>Insecta</taxon>
        <taxon>Pterygota</taxon>
        <taxon>Neoptera</taxon>
        <taxon>Endopterygota</taxon>
        <taxon>Diptera</taxon>
        <taxon>Brachycera</taxon>
        <taxon>Muscomorpha</taxon>
        <taxon>Hippoboscoidea</taxon>
        <taxon>Glossinidae</taxon>
        <taxon>Glossina</taxon>
    </lineage>
</organism>
<reference evidence="3" key="1">
    <citation type="submission" date="2014-03" db="EMBL/GenBank/DDBJ databases">
        <authorList>
            <person name="Aksoy S."/>
            <person name="Warren W."/>
            <person name="Wilson R.K."/>
        </authorList>
    </citation>
    <scope>NUCLEOTIDE SEQUENCE [LARGE SCALE GENOMIC DNA]</scope>
    <source>
        <strain evidence="3">IAEA</strain>
    </source>
</reference>
<proteinExistence type="predicted"/>
<dbReference type="EnsemblMetazoa" id="GBRI010806-RA">
    <property type="protein sequence ID" value="GBRI010806-PA"/>
    <property type="gene ID" value="GBRI010806"/>
</dbReference>
<keyword evidence="1" id="KW-0472">Membrane</keyword>
<keyword evidence="3" id="KW-1185">Reference proteome</keyword>
<evidence type="ECO:0000313" key="3">
    <source>
        <dbReference type="Proteomes" id="UP000091820"/>
    </source>
</evidence>
<keyword evidence="1" id="KW-1133">Transmembrane helix</keyword>
<dbReference type="VEuPathDB" id="VectorBase:GBRI010806"/>
<keyword evidence="1" id="KW-0812">Transmembrane</keyword>
<name>A0A1A9W967_9MUSC</name>
<dbReference type="Proteomes" id="UP000091820">
    <property type="component" value="Unassembled WGS sequence"/>
</dbReference>
<feature type="transmembrane region" description="Helical" evidence="1">
    <location>
        <begin position="73"/>
        <end position="92"/>
    </location>
</feature>
<reference evidence="2" key="2">
    <citation type="submission" date="2020-05" db="UniProtKB">
        <authorList>
            <consortium name="EnsemblMetazoa"/>
        </authorList>
    </citation>
    <scope>IDENTIFICATION</scope>
    <source>
        <strain evidence="2">IAEA</strain>
    </source>
</reference>
<evidence type="ECO:0000256" key="1">
    <source>
        <dbReference type="SAM" id="Phobius"/>
    </source>
</evidence>
<dbReference type="AlphaFoldDB" id="A0A1A9W967"/>
<sequence length="122" mass="14343">MHPCRKTDTETDQSSFARYPPDMVATVQNVPYRERIAMYFPKTIHSDHEHKCKLNDKFSNVQTKNRERTRMRVPTLWIGICFGSVLKLLFNITDRDVRSLQSVFITLNAIFKVMTEKEETTT</sequence>
<evidence type="ECO:0000313" key="2">
    <source>
        <dbReference type="EnsemblMetazoa" id="GBRI010806-PA"/>
    </source>
</evidence>